<dbReference type="GO" id="GO:0051539">
    <property type="term" value="F:4 iron, 4 sulfur cluster binding"/>
    <property type="evidence" value="ECO:0007669"/>
    <property type="project" value="TreeGrafter"/>
</dbReference>
<dbReference type="NCBIfam" id="TIGR03994">
    <property type="entry name" value="rSAM_HemZ"/>
    <property type="match status" value="1"/>
</dbReference>
<comment type="caution">
    <text evidence="6">The sequence shown here is derived from an EMBL/GenBank/DDBJ whole genome shotgun (WGS) entry which is preliminary data.</text>
</comment>
<keyword evidence="3" id="KW-0408">Iron</keyword>
<dbReference type="InterPro" id="IPR006638">
    <property type="entry name" value="Elp3/MiaA/NifB-like_rSAM"/>
</dbReference>
<dbReference type="RefSeq" id="WP_060931409.1">
    <property type="nucleotide sequence ID" value="NZ_KQ959833.1"/>
</dbReference>
<evidence type="ECO:0000256" key="2">
    <source>
        <dbReference type="ARBA" id="ARBA00022723"/>
    </source>
</evidence>
<dbReference type="SFLD" id="SFLDS00029">
    <property type="entry name" value="Radical_SAM"/>
    <property type="match status" value="1"/>
</dbReference>
<dbReference type="GO" id="GO:0005737">
    <property type="term" value="C:cytoplasm"/>
    <property type="evidence" value="ECO:0007669"/>
    <property type="project" value="TreeGrafter"/>
</dbReference>
<dbReference type="EMBL" id="LSDA01000099">
    <property type="protein sequence ID" value="KXB56786.1"/>
    <property type="molecule type" value="Genomic_DNA"/>
</dbReference>
<dbReference type="InterPro" id="IPR034505">
    <property type="entry name" value="Coproporphyrinogen-III_oxidase"/>
</dbReference>
<evidence type="ECO:0000313" key="6">
    <source>
        <dbReference type="EMBL" id="KXB56786.1"/>
    </source>
</evidence>
<keyword evidence="2" id="KW-0479">Metal-binding</keyword>
<gene>
    <name evidence="6" type="ORF">HMPREF1866_01696</name>
</gene>
<dbReference type="InterPro" id="IPR007197">
    <property type="entry name" value="rSAM"/>
</dbReference>
<dbReference type="GO" id="GO:0006779">
    <property type="term" value="P:porphyrin-containing compound biosynthetic process"/>
    <property type="evidence" value="ECO:0007669"/>
    <property type="project" value="TreeGrafter"/>
</dbReference>
<dbReference type="PROSITE" id="PS51918">
    <property type="entry name" value="RADICAL_SAM"/>
    <property type="match status" value="1"/>
</dbReference>
<proteinExistence type="predicted"/>
<organism evidence="6 7">
    <name type="scientific">Lachnoanaerobaculum saburreum</name>
    <dbReference type="NCBI Taxonomy" id="467210"/>
    <lineage>
        <taxon>Bacteria</taxon>
        <taxon>Bacillati</taxon>
        <taxon>Bacillota</taxon>
        <taxon>Clostridia</taxon>
        <taxon>Lachnospirales</taxon>
        <taxon>Lachnospiraceae</taxon>
        <taxon>Lachnoanaerobaculum</taxon>
    </lineage>
</organism>
<evidence type="ECO:0000256" key="4">
    <source>
        <dbReference type="ARBA" id="ARBA00023014"/>
    </source>
</evidence>
<dbReference type="PANTHER" id="PTHR13932">
    <property type="entry name" value="COPROPORPHYRINIGEN III OXIDASE"/>
    <property type="match status" value="1"/>
</dbReference>
<dbReference type="SFLD" id="SFLDF00310">
    <property type="entry name" value="oxygen-independent_coproporphy"/>
    <property type="match status" value="1"/>
</dbReference>
<dbReference type="InterPro" id="IPR058240">
    <property type="entry name" value="rSAM_sf"/>
</dbReference>
<dbReference type="PANTHER" id="PTHR13932:SF1">
    <property type="entry name" value="OXYGEN-INDEPENDENT COPROPORPHYRINOGEN-III OXIDASE-LIKE PROTEIN HEMZ"/>
    <property type="match status" value="1"/>
</dbReference>
<dbReference type="CDD" id="cd01335">
    <property type="entry name" value="Radical_SAM"/>
    <property type="match status" value="1"/>
</dbReference>
<dbReference type="SFLD" id="SFLDG01082">
    <property type="entry name" value="B12-binding_domain_containing"/>
    <property type="match status" value="1"/>
</dbReference>
<dbReference type="GO" id="GO:0046872">
    <property type="term" value="F:metal ion binding"/>
    <property type="evidence" value="ECO:0007669"/>
    <property type="project" value="UniProtKB-KW"/>
</dbReference>
<dbReference type="OrthoDB" id="9808022at2"/>
<feature type="domain" description="Radical SAM core" evidence="5">
    <location>
        <begin position="151"/>
        <end position="387"/>
    </location>
</feature>
<reference evidence="7" key="1">
    <citation type="submission" date="2016-01" db="EMBL/GenBank/DDBJ databases">
        <authorList>
            <person name="Mitreva M."/>
            <person name="Pepin K.H."/>
            <person name="Mihindukulasuriya K.A."/>
            <person name="Fulton R."/>
            <person name="Fronick C."/>
            <person name="O'Laughlin M."/>
            <person name="Miner T."/>
            <person name="Herter B."/>
            <person name="Rosa B.A."/>
            <person name="Cordes M."/>
            <person name="Tomlinson C."/>
            <person name="Wollam A."/>
            <person name="Palsikar V.B."/>
            <person name="Mardis E.R."/>
            <person name="Wilson R.K."/>
        </authorList>
    </citation>
    <scope>NUCLEOTIDE SEQUENCE [LARGE SCALE GENOMIC DNA]</scope>
    <source>
        <strain evidence="7">DNF00896</strain>
    </source>
</reference>
<dbReference type="GO" id="GO:0003824">
    <property type="term" value="F:catalytic activity"/>
    <property type="evidence" value="ECO:0007669"/>
    <property type="project" value="InterPro"/>
</dbReference>
<name>A0A133ZMV9_9FIRM</name>
<keyword evidence="1" id="KW-0949">S-adenosyl-L-methionine</keyword>
<dbReference type="PATRIC" id="fig|467210.3.peg.1682"/>
<dbReference type="AlphaFoldDB" id="A0A133ZMV9"/>
<evidence type="ECO:0000256" key="1">
    <source>
        <dbReference type="ARBA" id="ARBA00022691"/>
    </source>
</evidence>
<dbReference type="InterPro" id="IPR023995">
    <property type="entry name" value="HemZ"/>
</dbReference>
<dbReference type="SUPFAM" id="SSF102114">
    <property type="entry name" value="Radical SAM enzymes"/>
    <property type="match status" value="1"/>
</dbReference>
<evidence type="ECO:0000259" key="5">
    <source>
        <dbReference type="PROSITE" id="PS51918"/>
    </source>
</evidence>
<dbReference type="Pfam" id="PF04055">
    <property type="entry name" value="Radical_SAM"/>
    <property type="match status" value="1"/>
</dbReference>
<evidence type="ECO:0000256" key="3">
    <source>
        <dbReference type="ARBA" id="ARBA00023004"/>
    </source>
</evidence>
<sequence length="474" mass="54718">MISLLLEDMTFEQDIRELLMAFYPGEKYIYTDDTALLRLHLYKKEHEYHIRINTESEAIEFCSKIKDTKFDTKNELKRNIYQNILKLGNKELPWGTLTGIRPTKIVMDLLEKNMPLEEIKKYLKEVYLVGDKRMNLCIDTAFKEFNILKKIDYKDGYSLYIGIPFCPTRCLYCSFTSYSIAQWKKDTDTYVEALCKELIAVSKMYKGKKLQTIYMGGGTPTSLEGCQLTKILDTVKTNFDFSNLLELTVEAGRPDSITREKLIALRDMGVNRISINPQTMQQKTLDLIGRKHTVEDICNSFKLAREVGFTNINMDFIIGLNGETLSDIKDSFTKVKKFVPESITIHSLALKRAARLNTENKREIMDNDLMLSMIDVATDTCNELGLKPYYLYRQKNMAGNLENIGFSKPGKECLYNILIMEEKQTIIACGAGTSSKIVFNDGRIERIENVKDPKLYIERLDEMIERKENMHGID</sequence>
<accession>A0A133ZMV9</accession>
<dbReference type="InterPro" id="IPR013785">
    <property type="entry name" value="Aldolase_TIM"/>
</dbReference>
<dbReference type="SFLD" id="SFLDG01065">
    <property type="entry name" value="anaerobic_coproporphyrinogen-I"/>
    <property type="match status" value="1"/>
</dbReference>
<dbReference type="Gene3D" id="3.20.20.70">
    <property type="entry name" value="Aldolase class I"/>
    <property type="match status" value="1"/>
</dbReference>
<evidence type="ECO:0000313" key="7">
    <source>
        <dbReference type="Proteomes" id="UP000070394"/>
    </source>
</evidence>
<dbReference type="STRING" id="467210.HMPREF1866_01696"/>
<dbReference type="SMART" id="SM00729">
    <property type="entry name" value="Elp3"/>
    <property type="match status" value="1"/>
</dbReference>
<keyword evidence="4" id="KW-0411">Iron-sulfur</keyword>
<protein>
    <submittedName>
        <fullName evidence="6">Coproporphyrinogen dehydrogenase HemZ</fullName>
    </submittedName>
</protein>
<keyword evidence="7" id="KW-1185">Reference proteome</keyword>
<dbReference type="Proteomes" id="UP000070394">
    <property type="component" value="Unassembled WGS sequence"/>
</dbReference>